<dbReference type="InterPro" id="IPR045540">
    <property type="entry name" value="YegS/DAGK_C"/>
</dbReference>
<dbReference type="KEGG" id="phl:KKY_960"/>
<dbReference type="InterPro" id="IPR001206">
    <property type="entry name" value="Diacylglycerol_kinase_cat_dom"/>
</dbReference>
<evidence type="ECO:0000313" key="3">
    <source>
        <dbReference type="Proteomes" id="UP000008850"/>
    </source>
</evidence>
<name>G4RFV2_PELHB</name>
<dbReference type="PANTHER" id="PTHR30492">
    <property type="entry name" value="METHYLGLYOXAL SYNTHASE"/>
    <property type="match status" value="1"/>
</dbReference>
<dbReference type="AlphaFoldDB" id="G4RFV2"/>
<dbReference type="Pfam" id="PF19279">
    <property type="entry name" value="YegS_C"/>
    <property type="match status" value="1"/>
</dbReference>
<sequence length="352" mass="38404">MRAEDNFHPANLSPVPRVDATGFTDRKRTMPQRRFYLVLNVNSGTVQALGVTSDDLRAMFAEHGMEVTIDADPDAQLSDRIERAIHSDADTIIAAGGDGTVTALATAIIQSDKNLAILPLGTANLLARDLGVPLDLNEAVRALRDMEPLAIDVSEVNGVIFLHKAVIGVIPELAAGREYIRGQGVGAKIGFMRYFFRRISRARRLALEITTGDGQSRVERVQAIAVASNAYDEGLGRFFHRDKLDTGLLTIYVLRHLTVGDVFRLATGMLAGHWRDYEALDISTARTVTIRSKKPRLQLMIDGEVQSMEVPLHFSIYPRALSVLAPLQAVKEEIAEEQSEAATQPGAAGQPA</sequence>
<dbReference type="PROSITE" id="PS50146">
    <property type="entry name" value="DAGK"/>
    <property type="match status" value="1"/>
</dbReference>
<dbReference type="GO" id="GO:0019242">
    <property type="term" value="P:methylglyoxal biosynthetic process"/>
    <property type="evidence" value="ECO:0007669"/>
    <property type="project" value="InterPro"/>
</dbReference>
<organism evidence="2 3">
    <name type="scientific">Pelagibacterium halotolerans (strain DSM 22347 / JCM 15775 / CGMCC 1.7692 / B2)</name>
    <dbReference type="NCBI Taxonomy" id="1082931"/>
    <lineage>
        <taxon>Bacteria</taxon>
        <taxon>Pseudomonadati</taxon>
        <taxon>Pseudomonadota</taxon>
        <taxon>Alphaproteobacteria</taxon>
        <taxon>Hyphomicrobiales</taxon>
        <taxon>Devosiaceae</taxon>
        <taxon>Pelagibacterium</taxon>
    </lineage>
</organism>
<dbReference type="GO" id="GO:0016301">
    <property type="term" value="F:kinase activity"/>
    <property type="evidence" value="ECO:0007669"/>
    <property type="project" value="UniProtKB-KW"/>
</dbReference>
<dbReference type="EMBL" id="CP003075">
    <property type="protein sequence ID" value="AEQ50995.1"/>
    <property type="molecule type" value="Genomic_DNA"/>
</dbReference>
<gene>
    <name evidence="2" type="ordered locus">KKY_960</name>
</gene>
<accession>G4RFV2</accession>
<dbReference type="GO" id="GO:0008929">
    <property type="term" value="F:methylglyoxal synthase activity"/>
    <property type="evidence" value="ECO:0007669"/>
    <property type="project" value="InterPro"/>
</dbReference>
<proteinExistence type="predicted"/>
<dbReference type="HOGENOM" id="CLU_045532_5_1_5"/>
<evidence type="ECO:0000259" key="1">
    <source>
        <dbReference type="PROSITE" id="PS50146"/>
    </source>
</evidence>
<dbReference type="Gene3D" id="3.40.50.10330">
    <property type="entry name" value="Probable inorganic polyphosphate/atp-NAD kinase, domain 1"/>
    <property type="match status" value="1"/>
</dbReference>
<dbReference type="Proteomes" id="UP000008850">
    <property type="component" value="Chromosome"/>
</dbReference>
<evidence type="ECO:0000313" key="2">
    <source>
        <dbReference type="EMBL" id="AEQ50995.1"/>
    </source>
</evidence>
<keyword evidence="2" id="KW-0418">Kinase</keyword>
<dbReference type="eggNOG" id="COG1597">
    <property type="taxonomic scope" value="Bacteria"/>
</dbReference>
<dbReference type="GO" id="GO:0005829">
    <property type="term" value="C:cytosol"/>
    <property type="evidence" value="ECO:0007669"/>
    <property type="project" value="TreeGrafter"/>
</dbReference>
<dbReference type="SMART" id="SM00046">
    <property type="entry name" value="DAGKc"/>
    <property type="match status" value="1"/>
</dbReference>
<dbReference type="InterPro" id="IPR004363">
    <property type="entry name" value="Methylgl_synth"/>
</dbReference>
<dbReference type="Pfam" id="PF00781">
    <property type="entry name" value="DAGK_cat"/>
    <property type="match status" value="1"/>
</dbReference>
<dbReference type="Gene3D" id="2.60.200.40">
    <property type="match status" value="1"/>
</dbReference>
<reference evidence="2 3" key="1">
    <citation type="journal article" date="2012" name="J. Bacteriol.">
        <title>Complete genome sequence of Pelagibacterium halotolerans B2T.</title>
        <authorList>
            <person name="Huo Y.Y."/>
            <person name="Cheng H."/>
            <person name="Han X.F."/>
            <person name="Jiang X.W."/>
            <person name="Sun C."/>
            <person name="Zhang X.Q."/>
            <person name="Zhu X.F."/>
            <person name="Liu Y.F."/>
            <person name="Li P.F."/>
            <person name="Ni P.X."/>
            <person name="Wu M."/>
        </authorList>
    </citation>
    <scope>NUCLEOTIDE SEQUENCE [LARGE SCALE GENOMIC DNA]</scope>
    <source>
        <strain evidence="3">DSM 22347 / JCM 15775 / CGMCC 1.7692 / B2</strain>
    </source>
</reference>
<keyword evidence="3" id="KW-1185">Reference proteome</keyword>
<feature type="domain" description="DAGKc" evidence="1">
    <location>
        <begin position="30"/>
        <end position="160"/>
    </location>
</feature>
<dbReference type="InterPro" id="IPR017438">
    <property type="entry name" value="ATP-NAD_kinase_N"/>
</dbReference>
<keyword evidence="2" id="KW-0808">Transferase</keyword>
<dbReference type="PANTHER" id="PTHR30492:SF0">
    <property type="entry name" value="METHYLGLYOXAL SYNTHASE"/>
    <property type="match status" value="1"/>
</dbReference>
<dbReference type="SUPFAM" id="SSF111331">
    <property type="entry name" value="NAD kinase/diacylglycerol kinase-like"/>
    <property type="match status" value="1"/>
</dbReference>
<dbReference type="STRING" id="1082931.KKY_960"/>
<dbReference type="InterPro" id="IPR016064">
    <property type="entry name" value="NAD/diacylglycerol_kinase_sf"/>
</dbReference>
<protein>
    <submittedName>
        <fullName evidence="2">Transcription regulator (Contains diacylglycerol kinase catalytic domain)</fullName>
    </submittedName>
</protein>